<keyword evidence="1" id="KW-0489">Methyltransferase</keyword>
<comment type="caution">
    <text evidence="1">The sequence shown here is derived from an EMBL/GenBank/DDBJ whole genome shotgun (WGS) entry which is preliminary data.</text>
</comment>
<dbReference type="InterPro" id="IPR029028">
    <property type="entry name" value="Alpha/beta_knot_MTases"/>
</dbReference>
<dbReference type="GO" id="GO:0008168">
    <property type="term" value="F:methyltransferase activity"/>
    <property type="evidence" value="ECO:0007669"/>
    <property type="project" value="UniProtKB-KW"/>
</dbReference>
<dbReference type="Gene3D" id="3.40.1280.10">
    <property type="match status" value="1"/>
</dbReference>
<dbReference type="EMBL" id="WKKY01001317">
    <property type="protein sequence ID" value="MSE22613.1"/>
    <property type="molecule type" value="Genomic_DNA"/>
</dbReference>
<evidence type="ECO:0000313" key="2">
    <source>
        <dbReference type="Proteomes" id="UP000491237"/>
    </source>
</evidence>
<accession>A0A844EQ10</accession>
<organism evidence="1 2">
    <name type="scientific">Lentilactobacillus parabuchneri</name>
    <dbReference type="NCBI Taxonomy" id="152331"/>
    <lineage>
        <taxon>Bacteria</taxon>
        <taxon>Bacillati</taxon>
        <taxon>Bacillota</taxon>
        <taxon>Bacilli</taxon>
        <taxon>Lactobacillales</taxon>
        <taxon>Lactobacillaceae</taxon>
        <taxon>Lentilactobacillus</taxon>
    </lineage>
</organism>
<dbReference type="Proteomes" id="UP000491237">
    <property type="component" value="Unassembled WGS sequence"/>
</dbReference>
<dbReference type="SUPFAM" id="SSF75217">
    <property type="entry name" value="alpha/beta knot"/>
    <property type="match status" value="1"/>
</dbReference>
<reference evidence="1 2" key="1">
    <citation type="submission" date="2019-11" db="EMBL/GenBank/DDBJ databases">
        <title>Draft Genome Sequence of Plant Growth-Promoting Rhizosphere-Associated Bacteria.</title>
        <authorList>
            <person name="Vasilyev I.Y."/>
            <person name="Radchenko V."/>
            <person name="Ilnitskaya E.V."/>
        </authorList>
    </citation>
    <scope>NUCLEOTIDE SEQUENCE [LARGE SCALE GENOMIC DNA]</scope>
    <source>
        <strain evidence="1 2">VRA_07sq_f</strain>
    </source>
</reference>
<sequence length="29" mass="3114">PMIGDIQSLNASVAASILIYQGFNSRHPL</sequence>
<feature type="non-terminal residue" evidence="1">
    <location>
        <position position="1"/>
    </location>
</feature>
<gene>
    <name evidence="1" type="ORF">GKC44_15565</name>
</gene>
<name>A0A844EQ10_9LACO</name>
<dbReference type="AlphaFoldDB" id="A0A844EQ10"/>
<dbReference type="GO" id="GO:0032259">
    <property type="term" value="P:methylation"/>
    <property type="evidence" value="ECO:0007669"/>
    <property type="project" value="UniProtKB-KW"/>
</dbReference>
<protein>
    <submittedName>
        <fullName evidence="1">23S rRNA (Guanosine(2251)-2'-O)-methyltransferase RlmB</fullName>
    </submittedName>
</protein>
<dbReference type="InterPro" id="IPR029026">
    <property type="entry name" value="tRNA_m1G_MTases_N"/>
</dbReference>
<proteinExistence type="predicted"/>
<evidence type="ECO:0000313" key="1">
    <source>
        <dbReference type="EMBL" id="MSE22613.1"/>
    </source>
</evidence>
<keyword evidence="1" id="KW-0808">Transferase</keyword>